<feature type="region of interest" description="Disordered" evidence="10">
    <location>
        <begin position="591"/>
        <end position="683"/>
    </location>
</feature>
<dbReference type="GO" id="GO:0005886">
    <property type="term" value="C:plasma membrane"/>
    <property type="evidence" value="ECO:0007669"/>
    <property type="project" value="InterPro"/>
</dbReference>
<dbReference type="InterPro" id="IPR004688">
    <property type="entry name" value="Ni/Co_transpt"/>
</dbReference>
<dbReference type="FunFam" id="1.10.150.110:FF:000005">
    <property type="entry name" value="DNA polymerase POL4"/>
    <property type="match status" value="1"/>
</dbReference>
<dbReference type="FunFam" id="3.30.210.10:FF:000005">
    <property type="entry name" value="DNA polymerase IV"/>
    <property type="match status" value="1"/>
</dbReference>
<keyword evidence="6 11" id="KW-0812">Transmembrane</keyword>
<evidence type="ECO:0000313" key="14">
    <source>
        <dbReference type="Proteomes" id="UP000248817"/>
    </source>
</evidence>
<dbReference type="SMART" id="SM00483">
    <property type="entry name" value="POLXc"/>
    <property type="match status" value="1"/>
</dbReference>
<protein>
    <recommendedName>
        <fullName evidence="12">BRCT domain-containing protein</fullName>
    </recommendedName>
</protein>
<feature type="region of interest" description="Disordered" evidence="10">
    <location>
        <begin position="861"/>
        <end position="887"/>
    </location>
</feature>
<keyword evidence="9 11" id="KW-0472">Membrane</keyword>
<feature type="transmembrane region" description="Helical" evidence="11">
    <location>
        <begin position="312"/>
        <end position="342"/>
    </location>
</feature>
<evidence type="ECO:0000256" key="9">
    <source>
        <dbReference type="ARBA" id="ARBA00023136"/>
    </source>
</evidence>
<dbReference type="Pfam" id="PF03824">
    <property type="entry name" value="NicO"/>
    <property type="match status" value="1"/>
</dbReference>
<dbReference type="InterPro" id="IPR002054">
    <property type="entry name" value="DNA-dir_DNA_pol_X"/>
</dbReference>
<evidence type="ECO:0000313" key="13">
    <source>
        <dbReference type="EMBL" id="PYI36992.1"/>
    </source>
</evidence>
<evidence type="ECO:0000256" key="4">
    <source>
        <dbReference type="ARBA" id="ARBA00022596"/>
    </source>
</evidence>
<dbReference type="CDD" id="cd00141">
    <property type="entry name" value="NT_POLXc"/>
    <property type="match status" value="1"/>
</dbReference>
<comment type="subcellular location">
    <subcellularLocation>
        <location evidence="1">Endomembrane system</location>
        <topology evidence="1">Multi-pass membrane protein</topology>
    </subcellularLocation>
</comment>
<dbReference type="SUPFAM" id="SSF81301">
    <property type="entry name" value="Nucleotidyltransferase"/>
    <property type="match status" value="1"/>
</dbReference>
<sequence length="1100" mass="120418">MRDPSPDPVDNVPDSDHHTPERKWSATALVRQAERSHRRLPGLRKIPLPAIGIILFIALVNVVVWIAAAIVLAIDLMTRRLLATGQKPVTVGTFFSLGHSTIVIITSIVVAATAAAISSRFDSFSTIGGIIGTSVSAAFLILLGLMNAYILYKLYRQMQKVLNLPEDRADEIWKIEGGGVLFHVLKRMFKLIDRPWKMYPLGVLFGLGFDTSSEIALLGISSVEAAKGTDFWVILIFPALFTGTFPPFSLSANPILWAMLTRPSGDPSAHFLPPKSDAASDAPLMADEQEPGQEHGGEQEPPPRNHRDPVAFLYYSIVLTCLTVVVAIVIGVIQVLTLVLNVANPTGKFWDGVQVAGDYYDAIGGGICGCFLVIGGLSVLVYGPWRRWVARRRGRGFAVDVEGSSAGSSEGMSATDSGSEHDDPDPSTPDFSACPPIFVLQTHLTIESLHAIEEELVRRNARLTYDIDEAALILGKLSQAKRAALELRTLGVWTEPAQGSDEPPPAKRRRGNGQAFGAEAEVIDLSTETEDEEDGMSSHASSTHLRPAKRSPDTATLTVVKLDWLHACLRTNTILPTDEYTVYHARRIERAPAPFTPTPTLKKRTQPQPQTSILARAKADASMQPPAAQPTRPYQSHQSYHHQRRQQKAHPRTHPAPTIHPPQLHRTTTSEAEDLGNLPPPPSWVTAPHNTYACLRSTPLHPPNEPFLNELLTIRHIRELTLDAIGVRAYSTAIASIAAYPYPLRRPAEVAGLPGCDAKIANLFYELTATHPLTTDPTLRTLHTFYNIWGVGAKTAREFYFARGWRSLDDLVEFGWDGLSRVQQIGVKFYEEFLEGIPRAEVEGIAGVVRRHADAVIAARKTHGHDTREEEGGGGGGGGGGCAPRDHDSPEGGVECIITGSHRRGQPVSGDVDLILTHRDEALTKDLIGAVLRRLEGEGWITHTLALHQGHSARAQATLPYRGEGDSAVHRKMFDSLDKGLVVWRLPPGWSYPGDTGGALGKGLGEGNPHRRVDIIVSPWRTVGCAVLGWSGDKTFERDLRRFVKQERGWKFDSSGVRERRSGGLVVDLEGAGETWEERERLVMEGLGIGFRPAEERCTR</sequence>
<dbReference type="Gene3D" id="1.10.150.110">
    <property type="entry name" value="DNA polymerase beta, N-terminal domain-like"/>
    <property type="match status" value="1"/>
</dbReference>
<dbReference type="InterPro" id="IPR001357">
    <property type="entry name" value="BRCT_dom"/>
</dbReference>
<dbReference type="Pfam" id="PF14792">
    <property type="entry name" value="DNA_pol_B_palm"/>
    <property type="match status" value="1"/>
</dbReference>
<comment type="similarity">
    <text evidence="2">Belongs to the NiCoT transporter (TC 2.A.52) family.</text>
</comment>
<evidence type="ECO:0000256" key="1">
    <source>
        <dbReference type="ARBA" id="ARBA00004127"/>
    </source>
</evidence>
<reference evidence="13 14" key="1">
    <citation type="submission" date="2018-02" db="EMBL/GenBank/DDBJ databases">
        <title>The genomes of Aspergillus section Nigri reveals drivers in fungal speciation.</title>
        <authorList>
            <consortium name="DOE Joint Genome Institute"/>
            <person name="Vesth T.C."/>
            <person name="Nybo J."/>
            <person name="Theobald S."/>
            <person name="Brandl J."/>
            <person name="Frisvad J.C."/>
            <person name="Nielsen K.F."/>
            <person name="Lyhne E.K."/>
            <person name="Kogle M.E."/>
            <person name="Kuo A."/>
            <person name="Riley R."/>
            <person name="Clum A."/>
            <person name="Nolan M."/>
            <person name="Lipzen A."/>
            <person name="Salamov A."/>
            <person name="Henrissat B."/>
            <person name="Wiebenga A."/>
            <person name="De vries R.P."/>
            <person name="Grigoriev I.V."/>
            <person name="Mortensen U.H."/>
            <person name="Andersen M.R."/>
            <person name="Baker S.E."/>
        </authorList>
    </citation>
    <scope>NUCLEOTIDE SEQUENCE [LARGE SCALE GENOMIC DNA]</scope>
    <source>
        <strain evidence="13 14">CBS 114.80</strain>
    </source>
</reference>
<feature type="transmembrane region" description="Helical" evidence="11">
    <location>
        <begin position="48"/>
        <end position="74"/>
    </location>
</feature>
<name>A0A2V5INP4_9EURO</name>
<accession>A0A2V5INP4</accession>
<evidence type="ECO:0000256" key="5">
    <source>
        <dbReference type="ARBA" id="ARBA00022679"/>
    </source>
</evidence>
<dbReference type="Gene3D" id="1.10.150.20">
    <property type="entry name" value="5' to 3' exonuclease, C-terminal subdomain"/>
    <property type="match status" value="1"/>
</dbReference>
<dbReference type="GO" id="GO:0015099">
    <property type="term" value="F:nickel cation transmembrane transporter activity"/>
    <property type="evidence" value="ECO:0007669"/>
    <property type="project" value="InterPro"/>
</dbReference>
<dbReference type="InterPro" id="IPR037160">
    <property type="entry name" value="DNA_Pol_thumb_sf"/>
</dbReference>
<feature type="compositionally biased region" description="Basic and acidic residues" evidence="10">
    <location>
        <begin position="14"/>
        <end position="23"/>
    </location>
</feature>
<dbReference type="GO" id="GO:0003887">
    <property type="term" value="F:DNA-directed DNA polymerase activity"/>
    <property type="evidence" value="ECO:0007669"/>
    <property type="project" value="InterPro"/>
</dbReference>
<feature type="compositionally biased region" description="Basic residues" evidence="10">
    <location>
        <begin position="639"/>
        <end position="653"/>
    </location>
</feature>
<feature type="domain" description="BRCT" evidence="12">
    <location>
        <begin position="557"/>
        <end position="582"/>
    </location>
</feature>
<dbReference type="PANTHER" id="PTHR31611:SF0">
    <property type="entry name" value="HIGH-AFFINITY NICKEL TRANSPORT PROTEIN NIC1"/>
    <property type="match status" value="1"/>
</dbReference>
<keyword evidence="14" id="KW-1185">Reference proteome</keyword>
<feature type="region of interest" description="Disordered" evidence="10">
    <location>
        <begin position="401"/>
        <end position="432"/>
    </location>
</feature>
<keyword evidence="3" id="KW-0813">Transport</keyword>
<feature type="compositionally biased region" description="Gly residues" evidence="10">
    <location>
        <begin position="873"/>
        <end position="882"/>
    </location>
</feature>
<dbReference type="Pfam" id="PF10391">
    <property type="entry name" value="DNA_pol_lambd_f"/>
    <property type="match status" value="1"/>
</dbReference>
<dbReference type="SUPFAM" id="SSF47802">
    <property type="entry name" value="DNA polymerase beta, N-terminal domain-like"/>
    <property type="match status" value="1"/>
</dbReference>
<keyword evidence="4" id="KW-0533">Nickel</keyword>
<keyword evidence="8 11" id="KW-1133">Transmembrane helix</keyword>
<dbReference type="GO" id="GO:0003677">
    <property type="term" value="F:DNA binding"/>
    <property type="evidence" value="ECO:0007669"/>
    <property type="project" value="InterPro"/>
</dbReference>
<feature type="transmembrane region" description="Helical" evidence="11">
    <location>
        <begin position="129"/>
        <end position="152"/>
    </location>
</feature>
<dbReference type="Pfam" id="PF14791">
    <property type="entry name" value="DNA_pol_B_thumb"/>
    <property type="match status" value="1"/>
</dbReference>
<dbReference type="Gene3D" id="3.30.460.10">
    <property type="entry name" value="Beta Polymerase, domain 2"/>
    <property type="match status" value="1"/>
</dbReference>
<evidence type="ECO:0000256" key="3">
    <source>
        <dbReference type="ARBA" id="ARBA00022448"/>
    </source>
</evidence>
<dbReference type="InterPro" id="IPR010996">
    <property type="entry name" value="HHH_MUS81"/>
</dbReference>
<dbReference type="InterPro" id="IPR027421">
    <property type="entry name" value="DNA_pol_lamdba_lyase_dom_sf"/>
</dbReference>
<dbReference type="InterPro" id="IPR029398">
    <property type="entry name" value="PolB_thumb"/>
</dbReference>
<dbReference type="InterPro" id="IPR011541">
    <property type="entry name" value="Ni/Co_transpt_high_affinity"/>
</dbReference>
<keyword evidence="5" id="KW-0808">Transferase</keyword>
<evidence type="ECO:0000256" key="6">
    <source>
        <dbReference type="ARBA" id="ARBA00022692"/>
    </source>
</evidence>
<evidence type="ECO:0000259" key="12">
    <source>
        <dbReference type="PROSITE" id="PS50172"/>
    </source>
</evidence>
<dbReference type="InterPro" id="IPR028207">
    <property type="entry name" value="DNA_pol_B_palm_palm"/>
</dbReference>
<feature type="transmembrane region" description="Helical" evidence="11">
    <location>
        <begin position="362"/>
        <end position="385"/>
    </location>
</feature>
<evidence type="ECO:0000256" key="8">
    <source>
        <dbReference type="ARBA" id="ARBA00022989"/>
    </source>
</evidence>
<dbReference type="Pfam" id="PF14716">
    <property type="entry name" value="HHH_8"/>
    <property type="match status" value="1"/>
</dbReference>
<dbReference type="PROSITE" id="PS50172">
    <property type="entry name" value="BRCT"/>
    <property type="match status" value="1"/>
</dbReference>
<evidence type="ECO:0000256" key="11">
    <source>
        <dbReference type="SAM" id="Phobius"/>
    </source>
</evidence>
<evidence type="ECO:0000256" key="7">
    <source>
        <dbReference type="ARBA" id="ARBA00022695"/>
    </source>
</evidence>
<feature type="transmembrane region" description="Helical" evidence="11">
    <location>
        <begin position="94"/>
        <end position="117"/>
    </location>
</feature>
<dbReference type="EMBL" id="KZ825463">
    <property type="protein sequence ID" value="PYI36992.1"/>
    <property type="molecule type" value="Genomic_DNA"/>
</dbReference>
<evidence type="ECO:0000256" key="10">
    <source>
        <dbReference type="SAM" id="MobiDB-lite"/>
    </source>
</evidence>
<organism evidence="13 14">
    <name type="scientific">Aspergillus indologenus CBS 114.80</name>
    <dbReference type="NCBI Taxonomy" id="1450541"/>
    <lineage>
        <taxon>Eukaryota</taxon>
        <taxon>Fungi</taxon>
        <taxon>Dikarya</taxon>
        <taxon>Ascomycota</taxon>
        <taxon>Pezizomycotina</taxon>
        <taxon>Eurotiomycetes</taxon>
        <taxon>Eurotiomycetidae</taxon>
        <taxon>Eurotiales</taxon>
        <taxon>Aspergillaceae</taxon>
        <taxon>Aspergillus</taxon>
        <taxon>Aspergillus subgen. Circumdati</taxon>
    </lineage>
</organism>
<dbReference type="SUPFAM" id="SSF81585">
    <property type="entry name" value="PsbU/PolX domain-like"/>
    <property type="match status" value="1"/>
</dbReference>
<feature type="region of interest" description="Disordered" evidence="10">
    <location>
        <begin position="495"/>
        <end position="553"/>
    </location>
</feature>
<proteinExistence type="inferred from homology"/>
<feature type="compositionally biased region" description="Low complexity" evidence="10">
    <location>
        <begin position="401"/>
        <end position="414"/>
    </location>
</feature>
<feature type="transmembrane region" description="Helical" evidence="11">
    <location>
        <begin position="232"/>
        <end position="252"/>
    </location>
</feature>
<dbReference type="Gene3D" id="3.30.210.10">
    <property type="entry name" value="DNA polymerase, thumb domain"/>
    <property type="match status" value="1"/>
</dbReference>
<evidence type="ECO:0000256" key="2">
    <source>
        <dbReference type="ARBA" id="ARBA00010892"/>
    </source>
</evidence>
<dbReference type="Proteomes" id="UP000248817">
    <property type="component" value="Unassembled WGS sequence"/>
</dbReference>
<dbReference type="InterPro" id="IPR018944">
    <property type="entry name" value="DNA_pol_lambd_fingers_domain"/>
</dbReference>
<dbReference type="InterPro" id="IPR043519">
    <property type="entry name" value="NT_sf"/>
</dbReference>
<dbReference type="PANTHER" id="PTHR31611">
    <property type="entry name" value="HIGH-AFFINITY NICKEL TRANSPORT PROTEIN NIC1"/>
    <property type="match status" value="1"/>
</dbReference>
<keyword evidence="7" id="KW-0548">Nucleotidyltransferase</keyword>
<dbReference type="AlphaFoldDB" id="A0A2V5INP4"/>
<gene>
    <name evidence="13" type="ORF">BP00DRAFT_432059</name>
</gene>
<dbReference type="GO" id="GO:0012505">
    <property type="term" value="C:endomembrane system"/>
    <property type="evidence" value="ECO:0007669"/>
    <property type="project" value="UniProtKB-SubCell"/>
</dbReference>
<feature type="region of interest" description="Disordered" evidence="10">
    <location>
        <begin position="1"/>
        <end position="23"/>
    </location>
</feature>